<sequence length="123" mass="14244">MEDNRQDSMHKDITLQRAKLAGEITTLAALITNSCDTDVFAGYSGHVDTFRVKIYPEGWRTRCKANEEITIECRIGGECDSFSLIDLYKIKRQLVQILKDKNVDYDRLDYTTETVTYKKYYLG</sequence>
<dbReference type="RefSeq" id="WP_138471713.1">
    <property type="nucleotide sequence ID" value="NZ_VBTE01000015.1"/>
</dbReference>
<accession>A0A5R9C431</accession>
<comment type="caution">
    <text evidence="1">The sequence shown here is derived from an EMBL/GenBank/DDBJ whole genome shotgun (WGS) entry which is preliminary data.</text>
</comment>
<evidence type="ECO:0000313" key="2">
    <source>
        <dbReference type="Proteomes" id="UP000307201"/>
    </source>
</evidence>
<reference evidence="1 2" key="1">
    <citation type="submission" date="2019-05" db="EMBL/GenBank/DDBJ databases">
        <title>The metagenome of a microbial culture collection derived from dairy environment covers the genomic content of the human microbiome.</title>
        <authorList>
            <person name="Roder T."/>
            <person name="Wuthrich D."/>
            <person name="Sattari Z."/>
            <person name="Von Ah U."/>
            <person name="Bar C."/>
            <person name="Ronchi F."/>
            <person name="Macpherson A.J."/>
            <person name="Ganal-Vonarburg S.C."/>
            <person name="Bruggmann R."/>
            <person name="Vergeres G."/>
        </authorList>
    </citation>
    <scope>NUCLEOTIDE SEQUENCE [LARGE SCALE GENOMIC DNA]</scope>
    <source>
        <strain evidence="1 2">FAM 24235</strain>
    </source>
</reference>
<proteinExistence type="predicted"/>
<dbReference type="AlphaFoldDB" id="A0A5R9C431"/>
<name>A0A5R9C431_9LACT</name>
<evidence type="ECO:0000313" key="1">
    <source>
        <dbReference type="EMBL" id="TLQ07598.1"/>
    </source>
</evidence>
<organism evidence="1 2">
    <name type="scientific">Marinilactibacillus psychrotolerans</name>
    <dbReference type="NCBI Taxonomy" id="191770"/>
    <lineage>
        <taxon>Bacteria</taxon>
        <taxon>Bacillati</taxon>
        <taxon>Bacillota</taxon>
        <taxon>Bacilli</taxon>
        <taxon>Lactobacillales</taxon>
        <taxon>Carnobacteriaceae</taxon>
        <taxon>Marinilactibacillus</taxon>
    </lineage>
</organism>
<gene>
    <name evidence="1" type="ORF">FEZ48_06350</name>
</gene>
<protein>
    <submittedName>
        <fullName evidence="1">Uncharacterized protein</fullName>
    </submittedName>
</protein>
<dbReference type="EMBL" id="VBTE01000015">
    <property type="protein sequence ID" value="TLQ07598.1"/>
    <property type="molecule type" value="Genomic_DNA"/>
</dbReference>
<dbReference type="Proteomes" id="UP000307201">
    <property type="component" value="Unassembled WGS sequence"/>
</dbReference>